<organism evidence="6 7">
    <name type="scientific">Thiosulfativibrio zosterae</name>
    <dbReference type="NCBI Taxonomy" id="2675053"/>
    <lineage>
        <taxon>Bacteria</taxon>
        <taxon>Pseudomonadati</taxon>
        <taxon>Pseudomonadota</taxon>
        <taxon>Gammaproteobacteria</taxon>
        <taxon>Thiotrichales</taxon>
        <taxon>Piscirickettsiaceae</taxon>
        <taxon>Thiosulfativibrio</taxon>
    </lineage>
</organism>
<dbReference type="EMBL" id="AP021888">
    <property type="protein sequence ID" value="BBP44370.1"/>
    <property type="molecule type" value="Genomic_DNA"/>
</dbReference>
<sequence length="338" mass="38384">MSFPAATYLSKLGHLHQNTFINARQTFIVYQAILAAASIFPFAIWRFLTGDWQHGLIDLLIVAVLAFLGVLARQPQQLERIIWSLSILYIIAVWTVVYFFGEQTLYWGIVVGMATHFVLPTRSALVMNAILLLGTLALAHEHPFAELFTFSIIYTLVIILASQFSWRMNQDNRNLLFLAHKDILTGAGNRLALDQKINDIFKEPQTTPWTLMMVDIDHFKNINDQYGHSVGDEALVQLVLTMQQNCQHPEWVFRYGGEEFCLLLPQSLAQSLVLADKLRQTIQTTQLIAQKTITISIGLAERQDAENPHDWLIKADSALYKAKKAGRNQVCLHHPNES</sequence>
<dbReference type="SUPFAM" id="SSF55073">
    <property type="entry name" value="Nucleotide cyclase"/>
    <property type="match status" value="1"/>
</dbReference>
<feature type="transmembrane region" description="Helical" evidence="4">
    <location>
        <begin position="54"/>
        <end position="72"/>
    </location>
</feature>
<dbReference type="CDD" id="cd01949">
    <property type="entry name" value="GGDEF"/>
    <property type="match status" value="1"/>
</dbReference>
<reference evidence="7" key="1">
    <citation type="submission" date="2019-11" db="EMBL/GenBank/DDBJ databases">
        <title>Isolation and characterization of two novel species in the genus Thiomicrorhabdus.</title>
        <authorList>
            <person name="Mochizuki J."/>
            <person name="Kojima H."/>
            <person name="Fukui M."/>
        </authorList>
    </citation>
    <scope>NUCLEOTIDE SEQUENCE [LARGE SCALE GENOMIC DNA]</scope>
    <source>
        <strain evidence="7">AkT22</strain>
    </source>
</reference>
<dbReference type="InterPro" id="IPR000160">
    <property type="entry name" value="GGDEF_dom"/>
</dbReference>
<dbReference type="RefSeq" id="WP_173292093.1">
    <property type="nucleotide sequence ID" value="NZ_AP021888.1"/>
</dbReference>
<comment type="cofactor">
    <cofactor evidence="1">
        <name>Mg(2+)</name>
        <dbReference type="ChEBI" id="CHEBI:18420"/>
    </cofactor>
</comment>
<keyword evidence="4" id="KW-0472">Membrane</keyword>
<evidence type="ECO:0000256" key="4">
    <source>
        <dbReference type="SAM" id="Phobius"/>
    </source>
</evidence>
<feature type="transmembrane region" description="Helical" evidence="4">
    <location>
        <begin position="27"/>
        <end position="48"/>
    </location>
</feature>
<evidence type="ECO:0000256" key="1">
    <source>
        <dbReference type="ARBA" id="ARBA00001946"/>
    </source>
</evidence>
<evidence type="ECO:0000256" key="3">
    <source>
        <dbReference type="ARBA" id="ARBA00034247"/>
    </source>
</evidence>
<keyword evidence="7" id="KW-1185">Reference proteome</keyword>
<keyword evidence="4" id="KW-0812">Transmembrane</keyword>
<name>A0A6F8PQV5_9GAMM</name>
<dbReference type="GO" id="GO:0005886">
    <property type="term" value="C:plasma membrane"/>
    <property type="evidence" value="ECO:0007669"/>
    <property type="project" value="TreeGrafter"/>
</dbReference>
<keyword evidence="4" id="KW-1133">Transmembrane helix</keyword>
<gene>
    <name evidence="6" type="ORF">THMIRHAT_21160</name>
</gene>
<dbReference type="Proteomes" id="UP000501466">
    <property type="component" value="Chromosome"/>
</dbReference>
<dbReference type="PANTHER" id="PTHR45138:SF9">
    <property type="entry name" value="DIGUANYLATE CYCLASE DGCM-RELATED"/>
    <property type="match status" value="1"/>
</dbReference>
<dbReference type="Pfam" id="PF00990">
    <property type="entry name" value="GGDEF"/>
    <property type="match status" value="1"/>
</dbReference>
<dbReference type="InterPro" id="IPR029787">
    <property type="entry name" value="Nucleotide_cyclase"/>
</dbReference>
<feature type="transmembrane region" description="Helical" evidence="4">
    <location>
        <begin position="144"/>
        <end position="166"/>
    </location>
</feature>
<dbReference type="InterPro" id="IPR050469">
    <property type="entry name" value="Diguanylate_Cyclase"/>
</dbReference>
<proteinExistence type="predicted"/>
<feature type="domain" description="GGDEF" evidence="5">
    <location>
        <begin position="207"/>
        <end position="335"/>
    </location>
</feature>
<comment type="catalytic activity">
    <reaction evidence="3">
        <text>2 GTP = 3',3'-c-di-GMP + 2 diphosphate</text>
        <dbReference type="Rhea" id="RHEA:24898"/>
        <dbReference type="ChEBI" id="CHEBI:33019"/>
        <dbReference type="ChEBI" id="CHEBI:37565"/>
        <dbReference type="ChEBI" id="CHEBI:58805"/>
        <dbReference type="EC" id="2.7.7.65"/>
    </reaction>
</comment>
<dbReference type="Gene3D" id="3.30.70.270">
    <property type="match status" value="1"/>
</dbReference>
<protein>
    <recommendedName>
        <fullName evidence="2">diguanylate cyclase</fullName>
        <ecNumber evidence="2">2.7.7.65</ecNumber>
    </recommendedName>
</protein>
<feature type="transmembrane region" description="Helical" evidence="4">
    <location>
        <begin position="81"/>
        <end position="100"/>
    </location>
</feature>
<accession>A0A6F8PQV5</accession>
<dbReference type="PANTHER" id="PTHR45138">
    <property type="entry name" value="REGULATORY COMPONENTS OF SENSORY TRANSDUCTION SYSTEM"/>
    <property type="match status" value="1"/>
</dbReference>
<evidence type="ECO:0000313" key="7">
    <source>
        <dbReference type="Proteomes" id="UP000501466"/>
    </source>
</evidence>
<evidence type="ECO:0000259" key="5">
    <source>
        <dbReference type="PROSITE" id="PS50887"/>
    </source>
</evidence>
<dbReference type="GO" id="GO:0043709">
    <property type="term" value="P:cell adhesion involved in single-species biofilm formation"/>
    <property type="evidence" value="ECO:0007669"/>
    <property type="project" value="TreeGrafter"/>
</dbReference>
<dbReference type="GO" id="GO:0052621">
    <property type="term" value="F:diguanylate cyclase activity"/>
    <property type="evidence" value="ECO:0007669"/>
    <property type="project" value="UniProtKB-EC"/>
</dbReference>
<dbReference type="SMART" id="SM00267">
    <property type="entry name" value="GGDEF"/>
    <property type="match status" value="1"/>
</dbReference>
<dbReference type="InterPro" id="IPR043128">
    <property type="entry name" value="Rev_trsase/Diguanyl_cyclase"/>
</dbReference>
<dbReference type="NCBIfam" id="TIGR00254">
    <property type="entry name" value="GGDEF"/>
    <property type="match status" value="1"/>
</dbReference>
<evidence type="ECO:0000313" key="6">
    <source>
        <dbReference type="EMBL" id="BBP44370.1"/>
    </source>
</evidence>
<dbReference type="PROSITE" id="PS50887">
    <property type="entry name" value="GGDEF"/>
    <property type="match status" value="1"/>
</dbReference>
<dbReference type="FunFam" id="3.30.70.270:FF:000001">
    <property type="entry name" value="Diguanylate cyclase domain protein"/>
    <property type="match status" value="1"/>
</dbReference>
<feature type="transmembrane region" description="Helical" evidence="4">
    <location>
        <begin position="106"/>
        <end position="132"/>
    </location>
</feature>
<dbReference type="AlphaFoldDB" id="A0A6F8PQV5"/>
<dbReference type="GO" id="GO:1902201">
    <property type="term" value="P:negative regulation of bacterial-type flagellum-dependent cell motility"/>
    <property type="evidence" value="ECO:0007669"/>
    <property type="project" value="TreeGrafter"/>
</dbReference>
<evidence type="ECO:0000256" key="2">
    <source>
        <dbReference type="ARBA" id="ARBA00012528"/>
    </source>
</evidence>
<dbReference type="EC" id="2.7.7.65" evidence="2"/>
<dbReference type="KEGG" id="tzo:THMIRHAT_21160"/>